<dbReference type="GO" id="GO:0005886">
    <property type="term" value="C:plasma membrane"/>
    <property type="evidence" value="ECO:0007669"/>
    <property type="project" value="UniProtKB-SubCell"/>
</dbReference>
<protein>
    <submittedName>
        <fullName evidence="7">Branched-chain amino acid ABC transporter permease</fullName>
    </submittedName>
</protein>
<sequence>MTEHKDSIGIAAIGCVLLACVALGSGYVGSLMVWMALAAALAASLRFVLLIGELNFASAAFYGLGAYCTGTIANTADWPFAATLALSSLLALAASIVFGGITLKVKGPYFLLIGFAFTEAMRILYTRTEALGGNSGLVGIFPPAWLDPYYQYFATVLCFALILGMLAIERSHLGKIFVAIRDNENVVRSVGNRVFLAKVTCFAIASAVAGLAGSLHAYANNVISPLDFGFMLSTFALAYLKVGGEDSPLGPVIGAVLLVGIASWAQSMGGSEHILYGLAIVLSVLFMPKGLMGLLERLRAGRGGR</sequence>
<reference evidence="7 8" key="1">
    <citation type="submission" date="2018-09" db="EMBL/GenBank/DDBJ databases">
        <title>Genome comparison of Alicycliphilus sp. BQ1, a polyurethanolytic bacterium, with its closest phylogenetic relatives Alicycliphilus denitrificans BC and K601, unable to attack polyurethane.</title>
        <authorList>
            <person name="Loza-Tavera H."/>
            <person name="Lozano L."/>
            <person name="Cevallos M."/>
            <person name="Maya-Lucas O."/>
            <person name="Garcia-Mena J."/>
            <person name="Hernandez J."/>
        </authorList>
    </citation>
    <scope>NUCLEOTIDE SEQUENCE [LARGE SCALE GENOMIC DNA]</scope>
    <source>
        <strain evidence="7 8">BQ1</strain>
    </source>
</reference>
<keyword evidence="4 6" id="KW-1133">Transmembrane helix</keyword>
<feature type="transmembrane region" description="Helical" evidence="6">
    <location>
        <begin position="195"/>
        <end position="216"/>
    </location>
</feature>
<dbReference type="PANTHER" id="PTHR30482">
    <property type="entry name" value="HIGH-AFFINITY BRANCHED-CHAIN AMINO ACID TRANSPORT SYSTEM PERMEASE"/>
    <property type="match status" value="1"/>
</dbReference>
<evidence type="ECO:0000313" key="8">
    <source>
        <dbReference type="Proteomes" id="UP000216225"/>
    </source>
</evidence>
<evidence type="ECO:0000256" key="4">
    <source>
        <dbReference type="ARBA" id="ARBA00022989"/>
    </source>
</evidence>
<feature type="transmembrane region" description="Helical" evidence="6">
    <location>
        <begin position="80"/>
        <end position="101"/>
    </location>
</feature>
<evidence type="ECO:0000313" key="7">
    <source>
        <dbReference type="EMBL" id="RKJ95171.1"/>
    </source>
</evidence>
<dbReference type="InterPro" id="IPR001851">
    <property type="entry name" value="ABC_transp_permease"/>
</dbReference>
<dbReference type="EMBL" id="NKDB02000004">
    <property type="protein sequence ID" value="RKJ95171.1"/>
    <property type="molecule type" value="Genomic_DNA"/>
</dbReference>
<feature type="transmembrane region" description="Helical" evidence="6">
    <location>
        <begin position="222"/>
        <end position="242"/>
    </location>
</feature>
<feature type="transmembrane region" description="Helical" evidence="6">
    <location>
        <begin position="7"/>
        <end position="25"/>
    </location>
</feature>
<feature type="transmembrane region" description="Helical" evidence="6">
    <location>
        <begin position="56"/>
        <end position="74"/>
    </location>
</feature>
<keyword evidence="5 6" id="KW-0472">Membrane</keyword>
<feature type="transmembrane region" description="Helical" evidence="6">
    <location>
        <begin position="149"/>
        <end position="168"/>
    </location>
</feature>
<dbReference type="Pfam" id="PF02653">
    <property type="entry name" value="BPD_transp_2"/>
    <property type="match status" value="1"/>
</dbReference>
<dbReference type="AlphaFoldDB" id="A0A420K957"/>
<keyword evidence="3 6" id="KW-0812">Transmembrane</keyword>
<accession>A0A420K957</accession>
<dbReference type="GO" id="GO:0015658">
    <property type="term" value="F:branched-chain amino acid transmembrane transporter activity"/>
    <property type="evidence" value="ECO:0007669"/>
    <property type="project" value="InterPro"/>
</dbReference>
<comment type="caution">
    <text evidence="7">The sequence shown here is derived from an EMBL/GenBank/DDBJ whole genome shotgun (WGS) entry which is preliminary data.</text>
</comment>
<evidence type="ECO:0000256" key="5">
    <source>
        <dbReference type="ARBA" id="ARBA00023136"/>
    </source>
</evidence>
<proteinExistence type="predicted"/>
<organism evidence="7 8">
    <name type="scientific">Alicycliphilus denitrificans</name>
    <dbReference type="NCBI Taxonomy" id="179636"/>
    <lineage>
        <taxon>Bacteria</taxon>
        <taxon>Pseudomonadati</taxon>
        <taxon>Pseudomonadota</taxon>
        <taxon>Betaproteobacteria</taxon>
        <taxon>Burkholderiales</taxon>
        <taxon>Comamonadaceae</taxon>
        <taxon>Alicycliphilus</taxon>
    </lineage>
</organism>
<dbReference type="CDD" id="cd06581">
    <property type="entry name" value="TM_PBP1_LivM_like"/>
    <property type="match status" value="1"/>
</dbReference>
<name>A0A420K957_9BURK</name>
<comment type="subcellular location">
    <subcellularLocation>
        <location evidence="1">Cell membrane</location>
        <topology evidence="1">Multi-pass membrane protein</topology>
    </subcellularLocation>
</comment>
<feature type="transmembrane region" description="Helical" evidence="6">
    <location>
        <begin position="273"/>
        <end position="295"/>
    </location>
</feature>
<dbReference type="PANTHER" id="PTHR30482:SF20">
    <property type="entry name" value="HIGH-AFFINITY BRANCHED-CHAIN AMINO ACID TRANSPORT SYSTEM PERMEASE PROTEIN LIVM"/>
    <property type="match status" value="1"/>
</dbReference>
<evidence type="ECO:0000256" key="1">
    <source>
        <dbReference type="ARBA" id="ARBA00004651"/>
    </source>
</evidence>
<dbReference type="InterPro" id="IPR043428">
    <property type="entry name" value="LivM-like"/>
</dbReference>
<dbReference type="RefSeq" id="WP_094437680.1">
    <property type="nucleotide sequence ID" value="NZ_NKDB02000004.1"/>
</dbReference>
<evidence type="ECO:0000256" key="6">
    <source>
        <dbReference type="SAM" id="Phobius"/>
    </source>
</evidence>
<gene>
    <name evidence="7" type="ORF">CE154_018880</name>
</gene>
<feature type="transmembrane region" description="Helical" evidence="6">
    <location>
        <begin position="249"/>
        <end position="267"/>
    </location>
</feature>
<dbReference type="PROSITE" id="PS51257">
    <property type="entry name" value="PROKAR_LIPOPROTEIN"/>
    <property type="match status" value="1"/>
</dbReference>
<keyword evidence="2" id="KW-1003">Cell membrane</keyword>
<evidence type="ECO:0000256" key="3">
    <source>
        <dbReference type="ARBA" id="ARBA00022692"/>
    </source>
</evidence>
<dbReference type="Proteomes" id="UP000216225">
    <property type="component" value="Unassembled WGS sequence"/>
</dbReference>
<evidence type="ECO:0000256" key="2">
    <source>
        <dbReference type="ARBA" id="ARBA00022475"/>
    </source>
</evidence>